<dbReference type="Pfam" id="PF03547">
    <property type="entry name" value="Mem_trans"/>
    <property type="match status" value="1"/>
</dbReference>
<dbReference type="PANTHER" id="PTHR36838">
    <property type="entry name" value="AUXIN EFFLUX CARRIER FAMILY PROTEIN"/>
    <property type="match status" value="1"/>
</dbReference>
<comment type="caution">
    <text evidence="8">The sequence shown here is derived from an EMBL/GenBank/DDBJ whole genome shotgun (WGS) entry which is preliminary data.</text>
</comment>
<dbReference type="Proteomes" id="UP001595722">
    <property type="component" value="Unassembled WGS sequence"/>
</dbReference>
<dbReference type="PANTHER" id="PTHR36838:SF3">
    <property type="entry name" value="TRANSPORTER AUXIN EFFLUX CARRIER EC FAMILY"/>
    <property type="match status" value="1"/>
</dbReference>
<keyword evidence="3" id="KW-1003">Cell membrane</keyword>
<feature type="transmembrane region" description="Helical" evidence="7">
    <location>
        <begin position="35"/>
        <end position="53"/>
    </location>
</feature>
<gene>
    <name evidence="8" type="ORF">ACFOMG_15975</name>
</gene>
<evidence type="ECO:0000256" key="6">
    <source>
        <dbReference type="ARBA" id="ARBA00023136"/>
    </source>
</evidence>
<evidence type="ECO:0000313" key="9">
    <source>
        <dbReference type="Proteomes" id="UP001595722"/>
    </source>
</evidence>
<comment type="subcellular location">
    <subcellularLocation>
        <location evidence="1">Membrane</location>
        <topology evidence="1">Multi-pass membrane protein</topology>
    </subcellularLocation>
</comment>
<evidence type="ECO:0000256" key="1">
    <source>
        <dbReference type="ARBA" id="ARBA00004141"/>
    </source>
</evidence>
<evidence type="ECO:0000313" key="8">
    <source>
        <dbReference type="EMBL" id="MFC3681603.1"/>
    </source>
</evidence>
<keyword evidence="5 7" id="KW-1133">Transmembrane helix</keyword>
<proteinExistence type="predicted"/>
<keyword evidence="6 7" id="KW-0472">Membrane</keyword>
<name>A0ABV7VVQ7_9GAMM</name>
<dbReference type="RefSeq" id="WP_376868107.1">
    <property type="nucleotide sequence ID" value="NZ_JBHRYB010000016.1"/>
</dbReference>
<feature type="transmembrane region" description="Helical" evidence="7">
    <location>
        <begin position="195"/>
        <end position="215"/>
    </location>
</feature>
<sequence length="311" mass="32900">MLQVLTILTPIFALILAGFIGRRSRILGATAAAELNRLVVWLCLPALLIHTTATTELRQIWHGGFVMTFTLATLLLFILCFAWRLWRGAAMASASLDALGASYANTGYVGIPLCLFVLGDAGLEPALIATLIVVCGLFAIAVTLIEVSLHASQGLVGALIKVSQALLKNPLVVSPFIGILWNFSGLAMPQMAATFLQLAGDATVPCALISLGAFLAHKQPGSASGSLALVLMKLLLHPLLAAVLAYWVFALPPRWAVAAVLLSALPTGTGPYMLAEFYRHEASLVSRTILLSTVGSLLTLSGYLLWLTPDG</sequence>
<reference evidence="9" key="1">
    <citation type="journal article" date="2019" name="Int. J. Syst. Evol. Microbiol.">
        <title>The Global Catalogue of Microorganisms (GCM) 10K type strain sequencing project: providing services to taxonomists for standard genome sequencing and annotation.</title>
        <authorList>
            <consortium name="The Broad Institute Genomics Platform"/>
            <consortium name="The Broad Institute Genome Sequencing Center for Infectious Disease"/>
            <person name="Wu L."/>
            <person name="Ma J."/>
        </authorList>
    </citation>
    <scope>NUCLEOTIDE SEQUENCE [LARGE SCALE GENOMIC DNA]</scope>
    <source>
        <strain evidence="9">KCTC 42424</strain>
    </source>
</reference>
<feature type="transmembrane region" description="Helical" evidence="7">
    <location>
        <begin position="255"/>
        <end position="275"/>
    </location>
</feature>
<dbReference type="EMBL" id="JBHRYB010000016">
    <property type="protein sequence ID" value="MFC3681603.1"/>
    <property type="molecule type" value="Genomic_DNA"/>
</dbReference>
<organism evidence="8 9">
    <name type="scientific">Bacterioplanoides pacificum</name>
    <dbReference type="NCBI Taxonomy" id="1171596"/>
    <lineage>
        <taxon>Bacteria</taxon>
        <taxon>Pseudomonadati</taxon>
        <taxon>Pseudomonadota</taxon>
        <taxon>Gammaproteobacteria</taxon>
        <taxon>Oceanospirillales</taxon>
        <taxon>Oceanospirillaceae</taxon>
        <taxon>Bacterioplanoides</taxon>
    </lineage>
</organism>
<accession>A0ABV7VVQ7</accession>
<evidence type="ECO:0000256" key="5">
    <source>
        <dbReference type="ARBA" id="ARBA00022989"/>
    </source>
</evidence>
<evidence type="ECO:0000256" key="2">
    <source>
        <dbReference type="ARBA" id="ARBA00022448"/>
    </source>
</evidence>
<feature type="transmembrane region" description="Helical" evidence="7">
    <location>
        <begin position="98"/>
        <end position="119"/>
    </location>
</feature>
<feature type="transmembrane region" description="Helical" evidence="7">
    <location>
        <begin position="6"/>
        <end position="23"/>
    </location>
</feature>
<keyword evidence="4 7" id="KW-0812">Transmembrane</keyword>
<protein>
    <submittedName>
        <fullName evidence="8">AEC family transporter</fullName>
    </submittedName>
</protein>
<evidence type="ECO:0000256" key="4">
    <source>
        <dbReference type="ARBA" id="ARBA00022692"/>
    </source>
</evidence>
<feature type="transmembrane region" description="Helical" evidence="7">
    <location>
        <begin position="65"/>
        <end position="86"/>
    </location>
</feature>
<feature type="transmembrane region" description="Helical" evidence="7">
    <location>
        <begin position="227"/>
        <end position="249"/>
    </location>
</feature>
<feature type="transmembrane region" description="Helical" evidence="7">
    <location>
        <begin position="166"/>
        <end position="183"/>
    </location>
</feature>
<keyword evidence="9" id="KW-1185">Reference proteome</keyword>
<evidence type="ECO:0000256" key="7">
    <source>
        <dbReference type="SAM" id="Phobius"/>
    </source>
</evidence>
<dbReference type="InterPro" id="IPR004776">
    <property type="entry name" value="Mem_transp_PIN-like"/>
</dbReference>
<feature type="transmembrane region" description="Helical" evidence="7">
    <location>
        <begin position="287"/>
        <end position="306"/>
    </location>
</feature>
<feature type="transmembrane region" description="Helical" evidence="7">
    <location>
        <begin position="125"/>
        <end position="145"/>
    </location>
</feature>
<keyword evidence="2" id="KW-0813">Transport</keyword>
<evidence type="ECO:0000256" key="3">
    <source>
        <dbReference type="ARBA" id="ARBA00022475"/>
    </source>
</evidence>